<accession>A0A420HZA1</accession>
<dbReference type="EMBL" id="MCFK01003074">
    <property type="protein sequence ID" value="RKF62766.1"/>
    <property type="molecule type" value="Genomic_DNA"/>
</dbReference>
<gene>
    <name evidence="1" type="ORF">OnM2_030081</name>
</gene>
<comment type="caution">
    <text evidence="1">The sequence shown here is derived from an EMBL/GenBank/DDBJ whole genome shotgun (WGS) entry which is preliminary data.</text>
</comment>
<protein>
    <submittedName>
        <fullName evidence="1">Uncharacterized protein</fullName>
    </submittedName>
</protein>
<organism evidence="1 2">
    <name type="scientific">Erysiphe neolycopersici</name>
    <dbReference type="NCBI Taxonomy" id="212602"/>
    <lineage>
        <taxon>Eukaryota</taxon>
        <taxon>Fungi</taxon>
        <taxon>Dikarya</taxon>
        <taxon>Ascomycota</taxon>
        <taxon>Pezizomycotina</taxon>
        <taxon>Leotiomycetes</taxon>
        <taxon>Erysiphales</taxon>
        <taxon>Erysiphaceae</taxon>
        <taxon>Erysiphe</taxon>
    </lineage>
</organism>
<dbReference type="Proteomes" id="UP000286134">
    <property type="component" value="Unassembled WGS sequence"/>
</dbReference>
<proteinExistence type="predicted"/>
<evidence type="ECO:0000313" key="2">
    <source>
        <dbReference type="Proteomes" id="UP000286134"/>
    </source>
</evidence>
<keyword evidence="2" id="KW-1185">Reference proteome</keyword>
<dbReference type="AlphaFoldDB" id="A0A420HZA1"/>
<sequence>MELIKITSSRDAPALFALPNYKLHHRLNQNQMRMHHHPHRQHLTAHFLLLPS</sequence>
<evidence type="ECO:0000313" key="1">
    <source>
        <dbReference type="EMBL" id="RKF62766.1"/>
    </source>
</evidence>
<reference evidence="1 2" key="1">
    <citation type="journal article" date="2018" name="BMC Genomics">
        <title>Comparative genome analyses reveal sequence features reflecting distinct modes of host-adaptation between dicot and monocot powdery mildew.</title>
        <authorList>
            <person name="Wu Y."/>
            <person name="Ma X."/>
            <person name="Pan Z."/>
            <person name="Kale S.D."/>
            <person name="Song Y."/>
            <person name="King H."/>
            <person name="Zhang Q."/>
            <person name="Presley C."/>
            <person name="Deng X."/>
            <person name="Wei C.I."/>
            <person name="Xiao S."/>
        </authorList>
    </citation>
    <scope>NUCLEOTIDE SEQUENCE [LARGE SCALE GENOMIC DNA]</scope>
    <source>
        <strain evidence="1">UMSG2</strain>
    </source>
</reference>
<name>A0A420HZA1_9PEZI</name>